<evidence type="ECO:0000256" key="1">
    <source>
        <dbReference type="SAM" id="MobiDB-lite"/>
    </source>
</evidence>
<reference evidence="2" key="1">
    <citation type="submission" date="2020-05" db="EMBL/GenBank/DDBJ databases">
        <authorList>
            <person name="Chiriac C."/>
            <person name="Salcher M."/>
            <person name="Ghai R."/>
            <person name="Kavagutti S V."/>
        </authorList>
    </citation>
    <scope>NUCLEOTIDE SEQUENCE</scope>
</reference>
<proteinExistence type="predicted"/>
<feature type="region of interest" description="Disordered" evidence="1">
    <location>
        <begin position="43"/>
        <end position="66"/>
    </location>
</feature>
<evidence type="ECO:0000313" key="2">
    <source>
        <dbReference type="EMBL" id="CAB4569168.1"/>
    </source>
</evidence>
<feature type="compositionally biased region" description="Polar residues" evidence="1">
    <location>
        <begin position="49"/>
        <end position="65"/>
    </location>
</feature>
<gene>
    <name evidence="2" type="ORF">UFOPK1493_02280</name>
</gene>
<accession>A0A6J6E760</accession>
<protein>
    <submittedName>
        <fullName evidence="2">Unannotated protein</fullName>
    </submittedName>
</protein>
<organism evidence="2">
    <name type="scientific">freshwater metagenome</name>
    <dbReference type="NCBI Taxonomy" id="449393"/>
    <lineage>
        <taxon>unclassified sequences</taxon>
        <taxon>metagenomes</taxon>
        <taxon>ecological metagenomes</taxon>
    </lineage>
</organism>
<name>A0A6J6E760_9ZZZZ</name>
<sequence length="272" mass="28364">MNTTDRNRMQVARRPIGMRHRMMLMTTIALVGLATAMTACGSDSDEAATTDTGAPTTVEPATTDTGGPITVDQLIERSADTPIAVQGFLHADGNATRLCAAVLESYPPQCGEPAVELVGLDLASVTGTTTDQGITWKEGAVLNLERAADGRFTVVDVEAGFQVEVTLGLYSGVPDPAWTLTAAQANELAAALAGLTRIEGPAPTGGLGYHGFTISSPDGTLVAYEGTVVSADSEPPYVLDDPDRTIERLLLDTARPHVTIEEIQIVTDALGG</sequence>
<dbReference type="EMBL" id="CAEZSR010000088">
    <property type="protein sequence ID" value="CAB4569168.1"/>
    <property type="molecule type" value="Genomic_DNA"/>
</dbReference>
<dbReference type="AlphaFoldDB" id="A0A6J6E760"/>